<evidence type="ECO:0000313" key="2">
    <source>
        <dbReference type="Proteomes" id="UP001291309"/>
    </source>
</evidence>
<proteinExistence type="predicted"/>
<accession>A0ABU5HGE6</accession>
<dbReference type="RefSeq" id="WP_321549868.1">
    <property type="nucleotide sequence ID" value="NZ_JAXIVS010000013.1"/>
</dbReference>
<dbReference type="SUPFAM" id="SSF63829">
    <property type="entry name" value="Calcium-dependent phosphotriesterase"/>
    <property type="match status" value="1"/>
</dbReference>
<gene>
    <name evidence="1" type="ORF">SYV04_32525</name>
</gene>
<dbReference type="EMBL" id="JAXIVS010000013">
    <property type="protein sequence ID" value="MDY7231160.1"/>
    <property type="molecule type" value="Genomic_DNA"/>
</dbReference>
<keyword evidence="2" id="KW-1185">Reference proteome</keyword>
<sequence>MKLAHEFRQASGPSAWDCHFLADRWEGPGWVEDHAESWVGQVVNGQVFTLLGQVGWLTGLWRSPSGSVYVAEGSHLRGGMHINRAEDPLHPDWKFHALPFLAMGVWGLDDQFVLAWGPKVGQRESALFCWDGKRWQEWDSPGEIIAMHGLARDFIYAVGRNGLIAWWNGGKWNTVPSFTQAVLTGIHAVSEDEVYACGDNGVMEGSVYGWSEVVESPGMVTDVAKYAGTVWLAGEEDGLLRLQGPTLEEADASLRASAFDVRERLLVTSPECLADSQDGKKFRRLPLEGFISRLSDRPPLW</sequence>
<dbReference type="Proteomes" id="UP001291309">
    <property type="component" value="Unassembled WGS sequence"/>
</dbReference>
<evidence type="ECO:0000313" key="1">
    <source>
        <dbReference type="EMBL" id="MDY7231160.1"/>
    </source>
</evidence>
<comment type="caution">
    <text evidence="1">The sequence shown here is derived from an EMBL/GenBank/DDBJ whole genome shotgun (WGS) entry which is preliminary data.</text>
</comment>
<name>A0ABU5HGE6_9BACT</name>
<reference evidence="1 2" key="1">
    <citation type="submission" date="2023-12" db="EMBL/GenBank/DDBJ databases">
        <title>the genome sequence of Hyalangium sp. s54d21.</title>
        <authorList>
            <person name="Zhang X."/>
        </authorList>
    </citation>
    <scope>NUCLEOTIDE SEQUENCE [LARGE SCALE GENOMIC DNA]</scope>
    <source>
        <strain evidence="2">s54d21</strain>
    </source>
</reference>
<organism evidence="1 2">
    <name type="scientific">Hyalangium rubrum</name>
    <dbReference type="NCBI Taxonomy" id="3103134"/>
    <lineage>
        <taxon>Bacteria</taxon>
        <taxon>Pseudomonadati</taxon>
        <taxon>Myxococcota</taxon>
        <taxon>Myxococcia</taxon>
        <taxon>Myxococcales</taxon>
        <taxon>Cystobacterineae</taxon>
        <taxon>Archangiaceae</taxon>
        <taxon>Hyalangium</taxon>
    </lineage>
</organism>
<protein>
    <submittedName>
        <fullName evidence="1">Uncharacterized protein</fullName>
    </submittedName>
</protein>